<evidence type="ECO:0000313" key="5">
    <source>
        <dbReference type="Proteomes" id="UP000077266"/>
    </source>
</evidence>
<sequence length="63" mass="7085">LSPATYPIWSGSVALPPNTVFEYKYIRKTSGQPVAWEEQPYVNRSSETPAVGEGSLRVHDAWY</sequence>
<evidence type="ECO:0000256" key="2">
    <source>
        <dbReference type="ARBA" id="ARBA00023326"/>
    </source>
</evidence>
<dbReference type="Proteomes" id="UP000077266">
    <property type="component" value="Unassembled WGS sequence"/>
</dbReference>
<keyword evidence="1" id="KW-0119">Carbohydrate metabolism</keyword>
<evidence type="ECO:0000259" key="3">
    <source>
        <dbReference type="PROSITE" id="PS51166"/>
    </source>
</evidence>
<dbReference type="GO" id="GO:0000272">
    <property type="term" value="P:polysaccharide catabolic process"/>
    <property type="evidence" value="ECO:0007669"/>
    <property type="project" value="UniProtKB-KW"/>
</dbReference>
<dbReference type="InterPro" id="IPR013783">
    <property type="entry name" value="Ig-like_fold"/>
</dbReference>
<keyword evidence="2" id="KW-0624">Polysaccharide degradation</keyword>
<feature type="non-terminal residue" evidence="4">
    <location>
        <position position="1"/>
    </location>
</feature>
<dbReference type="EMBL" id="KV427241">
    <property type="protein sequence ID" value="KZV77998.1"/>
    <property type="molecule type" value="Genomic_DNA"/>
</dbReference>
<organism evidence="4 5">
    <name type="scientific">Exidia glandulosa HHB12029</name>
    <dbReference type="NCBI Taxonomy" id="1314781"/>
    <lineage>
        <taxon>Eukaryota</taxon>
        <taxon>Fungi</taxon>
        <taxon>Dikarya</taxon>
        <taxon>Basidiomycota</taxon>
        <taxon>Agaricomycotina</taxon>
        <taxon>Agaricomycetes</taxon>
        <taxon>Auriculariales</taxon>
        <taxon>Exidiaceae</taxon>
        <taxon>Exidia</taxon>
    </lineage>
</organism>
<proteinExistence type="predicted"/>
<evidence type="ECO:0000313" key="4">
    <source>
        <dbReference type="EMBL" id="KZV77998.1"/>
    </source>
</evidence>
<reference evidence="4 5" key="1">
    <citation type="journal article" date="2016" name="Mol. Biol. Evol.">
        <title>Comparative Genomics of Early-Diverging Mushroom-Forming Fungi Provides Insights into the Origins of Lignocellulose Decay Capabilities.</title>
        <authorList>
            <person name="Nagy L.G."/>
            <person name="Riley R."/>
            <person name="Tritt A."/>
            <person name="Adam C."/>
            <person name="Daum C."/>
            <person name="Floudas D."/>
            <person name="Sun H."/>
            <person name="Yadav J.S."/>
            <person name="Pangilinan J."/>
            <person name="Larsson K.H."/>
            <person name="Matsuura K."/>
            <person name="Barry K."/>
            <person name="Labutti K."/>
            <person name="Kuo R."/>
            <person name="Ohm R.A."/>
            <person name="Bhattacharya S.S."/>
            <person name="Shirouzu T."/>
            <person name="Yoshinaga Y."/>
            <person name="Martin F.M."/>
            <person name="Grigoriev I.V."/>
            <person name="Hibbett D.S."/>
        </authorList>
    </citation>
    <scope>NUCLEOTIDE SEQUENCE [LARGE SCALE GENOMIC DNA]</scope>
    <source>
        <strain evidence="4 5">HHB12029</strain>
    </source>
</reference>
<dbReference type="GO" id="GO:2001070">
    <property type="term" value="F:starch binding"/>
    <property type="evidence" value="ECO:0007669"/>
    <property type="project" value="InterPro"/>
</dbReference>
<dbReference type="InParanoid" id="A0A166MGB6"/>
<gene>
    <name evidence="4" type="ORF">EXIGLDRAFT_784446</name>
</gene>
<dbReference type="STRING" id="1314781.A0A166MGB6"/>
<dbReference type="InterPro" id="IPR013784">
    <property type="entry name" value="Carb-bd-like_fold"/>
</dbReference>
<dbReference type="AlphaFoldDB" id="A0A166MGB6"/>
<keyword evidence="5" id="KW-1185">Reference proteome</keyword>
<dbReference type="Gene3D" id="2.60.40.10">
    <property type="entry name" value="Immunoglobulins"/>
    <property type="match status" value="1"/>
</dbReference>
<accession>A0A166MGB6</accession>
<dbReference type="InterPro" id="IPR002044">
    <property type="entry name" value="CBM20"/>
</dbReference>
<feature type="domain" description="CBM20" evidence="3">
    <location>
        <begin position="1"/>
        <end position="63"/>
    </location>
</feature>
<dbReference type="OrthoDB" id="6123450at2759"/>
<dbReference type="PROSITE" id="PS51166">
    <property type="entry name" value="CBM20"/>
    <property type="match status" value="1"/>
</dbReference>
<name>A0A166MGB6_EXIGL</name>
<protein>
    <recommendedName>
        <fullName evidence="3">CBM20 domain-containing protein</fullName>
    </recommendedName>
</protein>
<dbReference type="Pfam" id="PF00686">
    <property type="entry name" value="CBM_20"/>
    <property type="match status" value="1"/>
</dbReference>
<evidence type="ECO:0000256" key="1">
    <source>
        <dbReference type="ARBA" id="ARBA00023277"/>
    </source>
</evidence>
<dbReference type="SUPFAM" id="SSF49452">
    <property type="entry name" value="Starch-binding domain-like"/>
    <property type="match status" value="1"/>
</dbReference>